<evidence type="ECO:0000313" key="2">
    <source>
        <dbReference type="Proteomes" id="UP000663981"/>
    </source>
</evidence>
<keyword evidence="2" id="KW-1185">Reference proteome</keyword>
<protein>
    <submittedName>
        <fullName evidence="1">Replication terminator protein</fullName>
    </submittedName>
</protein>
<reference evidence="1 2" key="1">
    <citation type="submission" date="2021-03" db="EMBL/GenBank/DDBJ databases">
        <title>Whole genome sequence of Metabacillus bambusae BG109.</title>
        <authorList>
            <person name="Jeong J.W."/>
        </authorList>
    </citation>
    <scope>NUCLEOTIDE SEQUENCE [LARGE SCALE GENOMIC DNA]</scope>
    <source>
        <strain evidence="1 2">BG109</strain>
    </source>
</reference>
<proteinExistence type="predicted"/>
<dbReference type="EMBL" id="JAGDEL010000012">
    <property type="protein sequence ID" value="MBO1513232.1"/>
    <property type="molecule type" value="Genomic_DNA"/>
</dbReference>
<comment type="caution">
    <text evidence="1">The sequence shown here is derived from an EMBL/GenBank/DDBJ whole genome shotgun (WGS) entry which is preliminary data.</text>
</comment>
<organism evidence="1 2">
    <name type="scientific">Metabacillus bambusae</name>
    <dbReference type="NCBI Taxonomy" id="2795218"/>
    <lineage>
        <taxon>Bacteria</taxon>
        <taxon>Bacillati</taxon>
        <taxon>Bacillota</taxon>
        <taxon>Bacilli</taxon>
        <taxon>Bacillales</taxon>
        <taxon>Bacillaceae</taxon>
        <taxon>Metabacillus</taxon>
    </lineage>
</organism>
<accession>A0ABS3N4K9</accession>
<name>A0ABS3N4K9_9BACI</name>
<evidence type="ECO:0000313" key="1">
    <source>
        <dbReference type="EMBL" id="MBO1513232.1"/>
    </source>
</evidence>
<gene>
    <name evidence="1" type="ORF">I7822_16405</name>
</gene>
<sequence>MIDLNSFADGAVSERFNLELQKVLENFADLNTDPKAKRQINLVVTLVGDEARDLILADVQAKTKLAPAKKLEAKIIMDYDEKGKVTGSELKSGIKGQTFIDVETGEIQEDNGSKVYSFRKQEEAN</sequence>
<dbReference type="Proteomes" id="UP000663981">
    <property type="component" value="Unassembled WGS sequence"/>
</dbReference>